<dbReference type="Pfam" id="PF13581">
    <property type="entry name" value="HATPase_c_2"/>
    <property type="match status" value="1"/>
</dbReference>
<feature type="coiled-coil region" evidence="8">
    <location>
        <begin position="177"/>
        <end position="228"/>
    </location>
</feature>
<comment type="catalytic activity">
    <reaction evidence="1">
        <text>ATP + protein L-histidine = ADP + protein N-phospho-L-histidine.</text>
        <dbReference type="EC" id="2.7.13.3"/>
    </reaction>
</comment>
<dbReference type="PRINTS" id="PR00344">
    <property type="entry name" value="BCTRLSENSOR"/>
</dbReference>
<dbReference type="CDD" id="cd00156">
    <property type="entry name" value="REC"/>
    <property type="match status" value="1"/>
</dbReference>
<keyword evidence="12" id="KW-1185">Reference proteome</keyword>
<keyword evidence="5" id="KW-0418">Kinase</keyword>
<keyword evidence="8" id="KW-0175">Coiled coil</keyword>
<dbReference type="Pfam" id="PF00512">
    <property type="entry name" value="HisKA"/>
    <property type="match status" value="1"/>
</dbReference>
<dbReference type="PROSITE" id="PS50109">
    <property type="entry name" value="HIS_KIN"/>
    <property type="match status" value="1"/>
</dbReference>
<evidence type="ECO:0000313" key="11">
    <source>
        <dbReference type="EMBL" id="TRX76637.1"/>
    </source>
</evidence>
<dbReference type="SMART" id="SM00388">
    <property type="entry name" value="HisKA"/>
    <property type="match status" value="1"/>
</dbReference>
<accession>A0A553H4F1</accession>
<dbReference type="RefSeq" id="WP_143486271.1">
    <property type="nucleotide sequence ID" value="NZ_VJOY01000001.1"/>
</dbReference>
<dbReference type="InterPro" id="IPR004358">
    <property type="entry name" value="Sig_transdc_His_kin-like_C"/>
</dbReference>
<keyword evidence="6" id="KW-0902">Two-component regulatory system</keyword>
<dbReference type="Proteomes" id="UP000315235">
    <property type="component" value="Unassembled WGS sequence"/>
</dbReference>
<evidence type="ECO:0000256" key="5">
    <source>
        <dbReference type="ARBA" id="ARBA00022777"/>
    </source>
</evidence>
<evidence type="ECO:0000256" key="3">
    <source>
        <dbReference type="ARBA" id="ARBA00022553"/>
    </source>
</evidence>
<dbReference type="Pfam" id="PF00072">
    <property type="entry name" value="Response_reg"/>
    <property type="match status" value="1"/>
</dbReference>
<feature type="modified residue" description="4-aspartylphosphate" evidence="7">
    <location>
        <position position="514"/>
    </location>
</feature>
<dbReference type="InterPro" id="IPR001789">
    <property type="entry name" value="Sig_transdc_resp-reg_receiver"/>
</dbReference>
<keyword evidence="4" id="KW-0808">Transferase</keyword>
<dbReference type="Gene3D" id="1.10.287.130">
    <property type="match status" value="1"/>
</dbReference>
<dbReference type="SUPFAM" id="SSF55874">
    <property type="entry name" value="ATPase domain of HSP90 chaperone/DNA topoisomerase II/histidine kinase"/>
    <property type="match status" value="2"/>
</dbReference>
<dbReference type="FunFam" id="3.30.565.10:FF:000006">
    <property type="entry name" value="Sensor histidine kinase WalK"/>
    <property type="match status" value="1"/>
</dbReference>
<gene>
    <name evidence="11" type="ORF">FM069_01020</name>
</gene>
<evidence type="ECO:0000256" key="6">
    <source>
        <dbReference type="ARBA" id="ARBA00023012"/>
    </source>
</evidence>
<feature type="domain" description="Histidine kinase" evidence="9">
    <location>
        <begin position="228"/>
        <end position="448"/>
    </location>
</feature>
<evidence type="ECO:0000259" key="10">
    <source>
        <dbReference type="PROSITE" id="PS50110"/>
    </source>
</evidence>
<evidence type="ECO:0000256" key="1">
    <source>
        <dbReference type="ARBA" id="ARBA00000085"/>
    </source>
</evidence>
<dbReference type="InterPro" id="IPR003661">
    <property type="entry name" value="HisK_dim/P_dom"/>
</dbReference>
<evidence type="ECO:0000256" key="8">
    <source>
        <dbReference type="SAM" id="Coils"/>
    </source>
</evidence>
<dbReference type="CDD" id="cd00082">
    <property type="entry name" value="HisKA"/>
    <property type="match status" value="1"/>
</dbReference>
<dbReference type="SUPFAM" id="SSF52172">
    <property type="entry name" value="CheY-like"/>
    <property type="match status" value="1"/>
</dbReference>
<dbReference type="SMART" id="SM00448">
    <property type="entry name" value="REC"/>
    <property type="match status" value="1"/>
</dbReference>
<sequence length="588" mass="65650">MPERSLLSSLSITTEIDVVRCRQQAKRIAEWIGLGNVEQIRIATSVSELARNIYQYAAQGRFDFYLTRNARGELDSLQFEALDQGKGIEALQAILDGTYVSPTGMGIGLRGAQRLMDDFTIETSSRGTRIVAAKHFPPRPFPSSAERARFQAEHHEKEPLDPYTAMRAQHEDLLVASDELRRKQHELEGTNLELENTNKGVVALYSELEKASQELKEASEAKSRFFSNMTHEFRTPINIIENISKLLLTGVDGSLNDEQTKQVRFISDAASELSILVNELLELAEVQSGRMTIAVEPFSLLAFMAKLEAFTSALSLRYPQVSYRIDLPAEDIVLHSDQNRLFQILRNLISNAFKYTPQGSVRVKCYHTGEDALEFMVADTGIGISEDNQRRVFDEFYRIKTSGLKHIEGTGLGLSLAQKIATLLKGQLDLSSQEGAGSKFYVRLPIQYAGGHEGDDQALDLSGTTILLIDDSDADRYIISKALAAFDPVLIEAESAKASMDKLNAIRPDIIFLDLDLPDISGEDLLESMDWSMHRRVLVNTAKQLSEADRARLAPFCHGVLHKSEPDYVEQLLRQVKSLSGSLKHDRS</sequence>
<dbReference type="EC" id="2.7.13.3" evidence="2"/>
<evidence type="ECO:0000256" key="4">
    <source>
        <dbReference type="ARBA" id="ARBA00022679"/>
    </source>
</evidence>
<feature type="domain" description="Response regulatory" evidence="10">
    <location>
        <begin position="465"/>
        <end position="580"/>
    </location>
</feature>
<dbReference type="InterPro" id="IPR036097">
    <property type="entry name" value="HisK_dim/P_sf"/>
</dbReference>
<dbReference type="Gene3D" id="3.40.50.2300">
    <property type="match status" value="1"/>
</dbReference>
<dbReference type="AlphaFoldDB" id="A0A553H4F1"/>
<organism evidence="11 12">
    <name type="scientific">Pseudomonas mangiferae</name>
    <dbReference type="NCBI Taxonomy" id="2593654"/>
    <lineage>
        <taxon>Bacteria</taxon>
        <taxon>Pseudomonadati</taxon>
        <taxon>Pseudomonadota</taxon>
        <taxon>Gammaproteobacteria</taxon>
        <taxon>Pseudomonadales</taxon>
        <taxon>Pseudomonadaceae</taxon>
        <taxon>Pseudomonas</taxon>
    </lineage>
</organism>
<dbReference type="PANTHER" id="PTHR43711:SF31">
    <property type="entry name" value="HISTIDINE KINASE"/>
    <property type="match status" value="1"/>
</dbReference>
<reference evidence="11 12" key="1">
    <citation type="submission" date="2019-07" db="EMBL/GenBank/DDBJ databases">
        <title>Pseudomonas mangiferae sp. nov., isolated from bark of mango tree in Thailand.</title>
        <authorList>
            <person name="Srisuk N."/>
            <person name="Anurat P."/>
        </authorList>
    </citation>
    <scope>NUCLEOTIDE SEQUENCE [LARGE SCALE GENOMIC DNA]</scope>
    <source>
        <strain evidence="11 12">DMKU_BBB3-04</strain>
    </source>
</reference>
<dbReference type="InterPro" id="IPR005467">
    <property type="entry name" value="His_kinase_dom"/>
</dbReference>
<evidence type="ECO:0000313" key="12">
    <source>
        <dbReference type="Proteomes" id="UP000315235"/>
    </source>
</evidence>
<keyword evidence="3 7" id="KW-0597">Phosphoprotein</keyword>
<evidence type="ECO:0000259" key="9">
    <source>
        <dbReference type="PROSITE" id="PS50109"/>
    </source>
</evidence>
<dbReference type="PANTHER" id="PTHR43711">
    <property type="entry name" value="TWO-COMPONENT HISTIDINE KINASE"/>
    <property type="match status" value="1"/>
</dbReference>
<protein>
    <recommendedName>
        <fullName evidence="2">histidine kinase</fullName>
        <ecNumber evidence="2">2.7.13.3</ecNumber>
    </recommendedName>
</protein>
<proteinExistence type="predicted"/>
<dbReference type="Gene3D" id="3.30.565.10">
    <property type="entry name" value="Histidine kinase-like ATPase, C-terminal domain"/>
    <property type="match status" value="2"/>
</dbReference>
<dbReference type="InterPro" id="IPR011006">
    <property type="entry name" value="CheY-like_superfamily"/>
</dbReference>
<dbReference type="Pfam" id="PF02518">
    <property type="entry name" value="HATPase_c"/>
    <property type="match status" value="1"/>
</dbReference>
<dbReference type="OrthoDB" id="9770795at2"/>
<comment type="caution">
    <text evidence="11">The sequence shown here is derived from an EMBL/GenBank/DDBJ whole genome shotgun (WGS) entry which is preliminary data.</text>
</comment>
<name>A0A553H4F1_9PSED</name>
<dbReference type="SUPFAM" id="SSF47384">
    <property type="entry name" value="Homodimeric domain of signal transducing histidine kinase"/>
    <property type="match status" value="1"/>
</dbReference>
<dbReference type="EMBL" id="VJOY01000001">
    <property type="protein sequence ID" value="TRX76637.1"/>
    <property type="molecule type" value="Genomic_DNA"/>
</dbReference>
<dbReference type="GO" id="GO:0000155">
    <property type="term" value="F:phosphorelay sensor kinase activity"/>
    <property type="evidence" value="ECO:0007669"/>
    <property type="project" value="InterPro"/>
</dbReference>
<evidence type="ECO:0000256" key="7">
    <source>
        <dbReference type="PROSITE-ProRule" id="PRU00169"/>
    </source>
</evidence>
<dbReference type="GO" id="GO:0005886">
    <property type="term" value="C:plasma membrane"/>
    <property type="evidence" value="ECO:0007669"/>
    <property type="project" value="UniProtKB-ARBA"/>
</dbReference>
<dbReference type="InterPro" id="IPR050736">
    <property type="entry name" value="Sensor_HK_Regulatory"/>
</dbReference>
<dbReference type="PROSITE" id="PS50110">
    <property type="entry name" value="RESPONSE_REGULATORY"/>
    <property type="match status" value="1"/>
</dbReference>
<dbReference type="SMART" id="SM00387">
    <property type="entry name" value="HATPase_c"/>
    <property type="match status" value="2"/>
</dbReference>
<evidence type="ECO:0000256" key="2">
    <source>
        <dbReference type="ARBA" id="ARBA00012438"/>
    </source>
</evidence>
<dbReference type="InterPro" id="IPR003594">
    <property type="entry name" value="HATPase_dom"/>
</dbReference>
<dbReference type="InterPro" id="IPR036890">
    <property type="entry name" value="HATPase_C_sf"/>
</dbReference>